<dbReference type="RefSeq" id="WP_222965622.1">
    <property type="nucleotide sequence ID" value="NZ_JAINZZ010000032.1"/>
</dbReference>
<protein>
    <recommendedName>
        <fullName evidence="3">Two-component sensor histidine kinase</fullName>
    </recommendedName>
</protein>
<keyword evidence="2" id="KW-1185">Reference proteome</keyword>
<gene>
    <name evidence="1" type="ORF">K7862_23190</name>
</gene>
<organism evidence="1 2">
    <name type="scientific">Actinacidiphila acidipaludis</name>
    <dbReference type="NCBI Taxonomy" id="2873382"/>
    <lineage>
        <taxon>Bacteria</taxon>
        <taxon>Bacillati</taxon>
        <taxon>Actinomycetota</taxon>
        <taxon>Actinomycetes</taxon>
        <taxon>Kitasatosporales</taxon>
        <taxon>Streptomycetaceae</taxon>
        <taxon>Actinacidiphila</taxon>
    </lineage>
</organism>
<dbReference type="EMBL" id="JAINZZ010000032">
    <property type="protein sequence ID" value="MBY8880517.1"/>
    <property type="molecule type" value="Genomic_DNA"/>
</dbReference>
<evidence type="ECO:0000313" key="1">
    <source>
        <dbReference type="EMBL" id="MBY8880517.1"/>
    </source>
</evidence>
<evidence type="ECO:0000313" key="2">
    <source>
        <dbReference type="Proteomes" id="UP000778578"/>
    </source>
</evidence>
<proteinExistence type="predicted"/>
<name>A0ABS7QEZ5_9ACTN</name>
<dbReference type="Proteomes" id="UP000778578">
    <property type="component" value="Unassembled WGS sequence"/>
</dbReference>
<comment type="caution">
    <text evidence="1">The sequence shown here is derived from an EMBL/GenBank/DDBJ whole genome shotgun (WGS) entry which is preliminary data.</text>
</comment>
<evidence type="ECO:0008006" key="3">
    <source>
        <dbReference type="Google" id="ProtNLM"/>
    </source>
</evidence>
<reference evidence="1 2" key="1">
    <citation type="submission" date="2021-08" db="EMBL/GenBank/DDBJ databases">
        <title>WGS of actinomycetes from Thailand.</title>
        <authorList>
            <person name="Thawai C."/>
        </authorList>
    </citation>
    <scope>NUCLEOTIDE SEQUENCE [LARGE SCALE GENOMIC DNA]</scope>
    <source>
        <strain evidence="1 2">PLK6-54</strain>
    </source>
</reference>
<accession>A0ABS7QEZ5</accession>
<sequence length="67" mass="7090">MWWLFAVVGLSTAGLLVLGVLAVRVYLAVEELAGQVARSTQALTAATERLHQAAGRVGVQAGEIFRP</sequence>